<evidence type="ECO:0000256" key="5">
    <source>
        <dbReference type="ARBA" id="ARBA00023027"/>
    </source>
</evidence>
<keyword evidence="3 6" id="KW-0521">NADP</keyword>
<evidence type="ECO:0000256" key="1">
    <source>
        <dbReference type="ARBA" id="ARBA00008331"/>
    </source>
</evidence>
<accession>A0A640VUQ5</accession>
<feature type="domain" description="Aspartate dehydrogenase" evidence="7">
    <location>
        <begin position="170"/>
        <end position="257"/>
    </location>
</feature>
<dbReference type="SUPFAM" id="SSF51735">
    <property type="entry name" value="NAD(P)-binding Rossmann-fold domains"/>
    <property type="match status" value="1"/>
</dbReference>
<dbReference type="InterPro" id="IPR036291">
    <property type="entry name" value="NAD(P)-bd_dom_sf"/>
</dbReference>
<keyword evidence="2 6" id="KW-0662">Pyridine nucleotide biosynthesis</keyword>
<dbReference type="PANTHER" id="PTHR31873:SF6">
    <property type="entry name" value="ASPARTATE DEHYDROGENASE DOMAIN-CONTAINING PROTEIN"/>
    <property type="match status" value="1"/>
</dbReference>
<dbReference type="InterPro" id="IPR005106">
    <property type="entry name" value="Asp/hSer_DH_NAD-bd"/>
</dbReference>
<evidence type="ECO:0000256" key="2">
    <source>
        <dbReference type="ARBA" id="ARBA00022642"/>
    </source>
</evidence>
<dbReference type="InterPro" id="IPR011182">
    <property type="entry name" value="L-Asp_DH"/>
</dbReference>
<evidence type="ECO:0000259" key="7">
    <source>
        <dbReference type="Pfam" id="PF01958"/>
    </source>
</evidence>
<name>A0A640VUQ5_9RHOB</name>
<dbReference type="HAMAP" id="MF_01265">
    <property type="entry name" value="NadX"/>
    <property type="match status" value="1"/>
</dbReference>
<comment type="caution">
    <text evidence="9">The sequence shown here is derived from an EMBL/GenBank/DDBJ whole genome shotgun (WGS) entry which is preliminary data.</text>
</comment>
<comment type="miscellaneous">
    <text evidence="6">The iminoaspartate product is unstable in aqueous solution and can decompose to oxaloacetate and ammonia.</text>
</comment>
<dbReference type="EMBL" id="BLIV01000007">
    <property type="protein sequence ID" value="GFE51587.1"/>
    <property type="molecule type" value="Genomic_DNA"/>
</dbReference>
<reference evidence="9 10" key="1">
    <citation type="submission" date="2019-12" db="EMBL/GenBank/DDBJ databases">
        <title>Roseobacter cerasinus sp. nov., isolated from seawater around aquaculture.</title>
        <authorList>
            <person name="Muramatsu S."/>
            <person name="Takabe Y."/>
            <person name="Mori K."/>
            <person name="Takaichi S."/>
            <person name="Hanada S."/>
        </authorList>
    </citation>
    <scope>NUCLEOTIDE SEQUENCE [LARGE SCALE GENOMIC DNA]</scope>
    <source>
        <strain evidence="9 10">AI77</strain>
    </source>
</reference>
<organism evidence="9 10">
    <name type="scientific">Roseobacter cerasinus</name>
    <dbReference type="NCBI Taxonomy" id="2602289"/>
    <lineage>
        <taxon>Bacteria</taxon>
        <taxon>Pseudomonadati</taxon>
        <taxon>Pseudomonadota</taxon>
        <taxon>Alphaproteobacteria</taxon>
        <taxon>Rhodobacterales</taxon>
        <taxon>Roseobacteraceae</taxon>
        <taxon>Roseobacter</taxon>
    </lineage>
</organism>
<dbReference type="Proteomes" id="UP000436522">
    <property type="component" value="Unassembled WGS sequence"/>
</dbReference>
<dbReference type="AlphaFoldDB" id="A0A640VUQ5"/>
<dbReference type="GO" id="GO:0051287">
    <property type="term" value="F:NAD binding"/>
    <property type="evidence" value="ECO:0007669"/>
    <property type="project" value="UniProtKB-UniRule"/>
</dbReference>
<comment type="pathway">
    <text evidence="6">Cofactor biosynthesis; NAD(+) biosynthesis; iminoaspartate from L-aspartate (dehydrogenase route): step 1/1.</text>
</comment>
<keyword evidence="10" id="KW-1185">Reference proteome</keyword>
<feature type="active site" evidence="6">
    <location>
        <position position="222"/>
    </location>
</feature>
<comment type="function">
    <text evidence="6">Specifically catalyzes the NAD or NADP-dependent dehydrogenation of L-aspartate to iminoaspartate.</text>
</comment>
<gene>
    <name evidence="9" type="primary">nadX2</name>
    <name evidence="6" type="synonym">nadX</name>
    <name evidence="9" type="ORF">So717_33400</name>
</gene>
<evidence type="ECO:0000313" key="9">
    <source>
        <dbReference type="EMBL" id="GFE51587.1"/>
    </source>
</evidence>
<protein>
    <recommendedName>
        <fullName evidence="6">L-aspartate dehydrogenase</fullName>
        <ecNumber evidence="6">1.4.1.21</ecNumber>
    </recommendedName>
</protein>
<dbReference type="OrthoDB" id="8456681at2"/>
<dbReference type="InterPro" id="IPR020626">
    <property type="entry name" value="Asp_DH_prok"/>
</dbReference>
<dbReference type="Gene3D" id="3.30.360.10">
    <property type="entry name" value="Dihydrodipicolinate Reductase, domain 2"/>
    <property type="match status" value="1"/>
</dbReference>
<comment type="similarity">
    <text evidence="1 6">Belongs to the L-aspartate dehydrogenase family.</text>
</comment>
<dbReference type="Pfam" id="PF01958">
    <property type="entry name" value="Asp_DH_C"/>
    <property type="match status" value="1"/>
</dbReference>
<evidence type="ECO:0000256" key="3">
    <source>
        <dbReference type="ARBA" id="ARBA00022857"/>
    </source>
</evidence>
<evidence type="ECO:0000256" key="4">
    <source>
        <dbReference type="ARBA" id="ARBA00023002"/>
    </source>
</evidence>
<dbReference type="GO" id="GO:0033735">
    <property type="term" value="F:aspartate dehydrogenase [NAD(P)+] activity"/>
    <property type="evidence" value="ECO:0007669"/>
    <property type="project" value="UniProtKB-EC"/>
</dbReference>
<dbReference type="Pfam" id="PF03447">
    <property type="entry name" value="NAD_binding_3"/>
    <property type="match status" value="1"/>
</dbReference>
<evidence type="ECO:0000313" key="10">
    <source>
        <dbReference type="Proteomes" id="UP000436522"/>
    </source>
</evidence>
<evidence type="ECO:0000256" key="6">
    <source>
        <dbReference type="HAMAP-Rule" id="MF_01265"/>
    </source>
</evidence>
<dbReference type="GO" id="GO:0009435">
    <property type="term" value="P:NAD+ biosynthetic process"/>
    <property type="evidence" value="ECO:0007669"/>
    <property type="project" value="UniProtKB-UniRule"/>
</dbReference>
<comment type="catalytic activity">
    <reaction evidence="6">
        <text>L-aspartate + NAD(+) + H2O = oxaloacetate + NH4(+) + NADH + H(+)</text>
        <dbReference type="Rhea" id="RHEA:11788"/>
        <dbReference type="ChEBI" id="CHEBI:15377"/>
        <dbReference type="ChEBI" id="CHEBI:15378"/>
        <dbReference type="ChEBI" id="CHEBI:16452"/>
        <dbReference type="ChEBI" id="CHEBI:28938"/>
        <dbReference type="ChEBI" id="CHEBI:29991"/>
        <dbReference type="ChEBI" id="CHEBI:57540"/>
        <dbReference type="ChEBI" id="CHEBI:57945"/>
        <dbReference type="EC" id="1.4.1.21"/>
    </reaction>
</comment>
<proteinExistence type="inferred from homology"/>
<dbReference type="SUPFAM" id="SSF55347">
    <property type="entry name" value="Glyceraldehyde-3-phosphate dehydrogenase-like, C-terminal domain"/>
    <property type="match status" value="1"/>
</dbReference>
<dbReference type="EC" id="1.4.1.21" evidence="6"/>
<feature type="binding site" evidence="6">
    <location>
        <position position="192"/>
    </location>
    <ligand>
        <name>NAD(+)</name>
        <dbReference type="ChEBI" id="CHEBI:57540"/>
    </ligand>
</feature>
<keyword evidence="5 6" id="KW-0520">NAD</keyword>
<dbReference type="InterPro" id="IPR002811">
    <property type="entry name" value="Asp_DH"/>
</dbReference>
<comment type="catalytic activity">
    <reaction evidence="6">
        <text>L-aspartate + NADP(+) + H2O = oxaloacetate + NH4(+) + NADPH + H(+)</text>
        <dbReference type="Rhea" id="RHEA:11784"/>
        <dbReference type="ChEBI" id="CHEBI:15377"/>
        <dbReference type="ChEBI" id="CHEBI:15378"/>
        <dbReference type="ChEBI" id="CHEBI:16452"/>
        <dbReference type="ChEBI" id="CHEBI:28938"/>
        <dbReference type="ChEBI" id="CHEBI:29991"/>
        <dbReference type="ChEBI" id="CHEBI:57783"/>
        <dbReference type="ChEBI" id="CHEBI:58349"/>
        <dbReference type="EC" id="1.4.1.21"/>
    </reaction>
</comment>
<dbReference type="GO" id="GO:0050661">
    <property type="term" value="F:NADP binding"/>
    <property type="evidence" value="ECO:0007669"/>
    <property type="project" value="UniProtKB-UniRule"/>
</dbReference>
<dbReference type="PANTHER" id="PTHR31873">
    <property type="entry name" value="L-ASPARTATE DEHYDROGENASE-RELATED"/>
    <property type="match status" value="1"/>
</dbReference>
<dbReference type="GO" id="GO:0016639">
    <property type="term" value="F:oxidoreductase activity, acting on the CH-NH2 group of donors, NAD or NADP as acceptor"/>
    <property type="evidence" value="ECO:0007669"/>
    <property type="project" value="UniProtKB-UniRule"/>
</dbReference>
<dbReference type="PIRSF" id="PIRSF005227">
    <property type="entry name" value="Asp_dh_NAD_syn"/>
    <property type="match status" value="1"/>
</dbReference>
<dbReference type="Gene3D" id="3.40.50.720">
    <property type="entry name" value="NAD(P)-binding Rossmann-like Domain"/>
    <property type="match status" value="1"/>
</dbReference>
<dbReference type="RefSeq" id="WP_159979489.1">
    <property type="nucleotide sequence ID" value="NZ_BLIV01000007.1"/>
</dbReference>
<keyword evidence="4 6" id="KW-0560">Oxidoreductase</keyword>
<feature type="domain" description="Aspartate/homoserine dehydrogenase NAD-binding" evidence="8">
    <location>
        <begin position="7"/>
        <end position="122"/>
    </location>
</feature>
<dbReference type="UniPathway" id="UPA00253">
    <property type="reaction ID" value="UER00456"/>
</dbReference>
<sequence>MHLALIGYGSIGKRIVAWLADHPVQQLTIMVRSGAIGQTLGDPALAQAAKAAQVTDDIGTLMEGKPDLVVECAGQAVVAAHGPVILTAGLDLVVVSVGALADNDLRQRLAAASEAGRAELILPPGAIGGLDLLSTLALAGDVQVTYRGTKPPQAWRGTPAEDLCDLSYLRQPTTFFDDSARDAARLYPKNANVAATLALAAGSFDRTRVQLIADPDATGNAHSFDVRSPAGSFSMQIESSPSADNAKTSVTTAFSVISEIIRKRAALAE</sequence>
<feature type="binding site" evidence="6">
    <location>
        <position position="126"/>
    </location>
    <ligand>
        <name>NAD(+)</name>
        <dbReference type="ChEBI" id="CHEBI:57540"/>
    </ligand>
</feature>
<evidence type="ECO:0000259" key="8">
    <source>
        <dbReference type="Pfam" id="PF03447"/>
    </source>
</evidence>
<dbReference type="NCBIfam" id="NF009828">
    <property type="entry name" value="PRK13303.1-3"/>
    <property type="match status" value="1"/>
</dbReference>